<proteinExistence type="evidence at transcript level"/>
<dbReference type="AlphaFoldDB" id="A0A6B9L3V9"/>
<dbReference type="EMBL" id="MN208423">
    <property type="protein sequence ID" value="QHB21612.1"/>
    <property type="molecule type" value="mRNA"/>
</dbReference>
<name>A0A6B9L3V9_PLARH</name>
<sequence length="326" mass="36419">MKDRYFNLGKETFAKLKELAEKGQSWGKEKLQIFVAKLKDRLCTQQDFEEDIDYAESDEEKDPALTAKILLKLKEYLDKLKSAAGKEKEKLIQKIKAMRAKICDKLSDYEEEEEEFELEEDYEEDPDEERGFLGKLGKGLKKVGKKFVKKMSSAMKAGVKKGMKMLKDNAIKVNPLECEGKFCKSCISMLTKTVCIKGTAERINKVAYILINPTIDGENKGEIKLKVGDVPRCVNFGGLLGKICLKGLEGKAKSSSGQANVKFCLAMLAEKYNVGCKFCAIYANKKFKPLAPKLFAGTQDENGEILQASNNGEDGIVLDADEVEID</sequence>
<accession>A0A6B9L3V9</accession>
<organism evidence="2">
    <name type="scientific">Platymeris rhadamanthus</name>
    <name type="common">Red spot assassin bug</name>
    <dbReference type="NCBI Taxonomy" id="1134088"/>
    <lineage>
        <taxon>Eukaryota</taxon>
        <taxon>Metazoa</taxon>
        <taxon>Ecdysozoa</taxon>
        <taxon>Arthropoda</taxon>
        <taxon>Hexapoda</taxon>
        <taxon>Insecta</taxon>
        <taxon>Pterygota</taxon>
        <taxon>Neoptera</taxon>
        <taxon>Paraneoptera</taxon>
        <taxon>Hemiptera</taxon>
        <taxon>Heteroptera</taxon>
        <taxon>Panheteroptera</taxon>
        <taxon>Cimicomorpha</taxon>
        <taxon>Reduviidae</taxon>
        <taxon>Platymeris</taxon>
    </lineage>
</organism>
<reference evidence="2" key="1">
    <citation type="journal article" date="2019" name="Toxins">
        <title>Missiles of mass disruption: composition and glandular origin of venom used as a projectile defensive weapon by the assassin bug Platymeris rhadamanthus.</title>
        <authorList>
            <person name="Walker A.A."/>
            <person name="Robinson S.D."/>
            <person name="Undheim E.A.B."/>
            <person name="Jin J."/>
            <person name="Han X."/>
            <person name="Fry B.G."/>
            <person name="Vetter I."/>
            <person name="King G.F."/>
        </authorList>
    </citation>
    <scope>NUCLEOTIDE SEQUENCE</scope>
    <source>
        <tissue evidence="2">Venom glands</tissue>
    </source>
</reference>
<evidence type="ECO:0000256" key="1">
    <source>
        <dbReference type="SAM" id="Coils"/>
    </source>
</evidence>
<protein>
    <submittedName>
        <fullName evidence="2">Venom redulysin 3</fullName>
    </submittedName>
</protein>
<feature type="coiled-coil region" evidence="1">
    <location>
        <begin position="81"/>
        <end position="119"/>
    </location>
</feature>
<keyword evidence="1" id="KW-0175">Coiled coil</keyword>
<evidence type="ECO:0000313" key="2">
    <source>
        <dbReference type="EMBL" id="QHB21612.1"/>
    </source>
</evidence>